<proteinExistence type="predicted"/>
<gene>
    <name evidence="2" type="ORF">AM587_10003998</name>
</gene>
<comment type="caution">
    <text evidence="2">The sequence shown here is derived from an EMBL/GenBank/DDBJ whole genome shotgun (WGS) entry which is preliminary data.</text>
</comment>
<feature type="region of interest" description="Disordered" evidence="1">
    <location>
        <begin position="65"/>
        <end position="103"/>
    </location>
</feature>
<feature type="region of interest" description="Disordered" evidence="1">
    <location>
        <begin position="116"/>
        <end position="179"/>
    </location>
</feature>
<feature type="compositionally biased region" description="Polar residues" evidence="1">
    <location>
        <begin position="138"/>
        <end position="147"/>
    </location>
</feature>
<dbReference type="EMBL" id="LNFO01006099">
    <property type="protein sequence ID" value="KUF65529.1"/>
    <property type="molecule type" value="Genomic_DNA"/>
</dbReference>
<evidence type="ECO:0000313" key="3">
    <source>
        <dbReference type="Proteomes" id="UP000052943"/>
    </source>
</evidence>
<feature type="region of interest" description="Disordered" evidence="1">
    <location>
        <begin position="1"/>
        <end position="23"/>
    </location>
</feature>
<organism evidence="2 3">
    <name type="scientific">Phytophthora nicotianae</name>
    <name type="common">Potato buckeye rot agent</name>
    <name type="synonym">Phytophthora parasitica</name>
    <dbReference type="NCBI Taxonomy" id="4792"/>
    <lineage>
        <taxon>Eukaryota</taxon>
        <taxon>Sar</taxon>
        <taxon>Stramenopiles</taxon>
        <taxon>Oomycota</taxon>
        <taxon>Peronosporomycetes</taxon>
        <taxon>Peronosporales</taxon>
        <taxon>Peronosporaceae</taxon>
        <taxon>Phytophthora</taxon>
    </lineage>
</organism>
<name>A0A0W8B102_PHYNI</name>
<evidence type="ECO:0000256" key="1">
    <source>
        <dbReference type="SAM" id="MobiDB-lite"/>
    </source>
</evidence>
<feature type="compositionally biased region" description="Basic and acidic residues" evidence="1">
    <location>
        <begin position="10"/>
        <end position="21"/>
    </location>
</feature>
<dbReference type="OrthoDB" id="117283at2759"/>
<protein>
    <submittedName>
        <fullName evidence="2">Uncharacterized protein</fullName>
    </submittedName>
</protein>
<sequence length="240" mass="26311">MSKLKSPKVKLPEDDHTDEQTWGRGATAARAKTIMKLPTYAFIGESVLISAKFYQEFAAWKEKVDIGLNRSKSSGNERSDTDNDLNDDGDNGHDALSAIDPSDAMETVKLMNEVEGGMPATDGCTDSGNGFESEEFTPPTQRTKLQDSSSSPYPPSDVALSKKVGDASNSSKTEEQPEEKVAAIPIRAVNIINVPKPQRRGNSRVTTKQLRQTKLNRNQYRLAVHKYPTGLTVSLNQLLV</sequence>
<dbReference type="AlphaFoldDB" id="A0A0W8B102"/>
<accession>A0A0W8B102</accession>
<reference evidence="2 3" key="1">
    <citation type="submission" date="2015-11" db="EMBL/GenBank/DDBJ databases">
        <title>Genomes and virulence difference between two physiological races of Phytophthora nicotianae.</title>
        <authorList>
            <person name="Liu H."/>
            <person name="Ma X."/>
            <person name="Yu H."/>
            <person name="Fang D."/>
            <person name="Li Y."/>
            <person name="Wang X."/>
            <person name="Wang W."/>
            <person name="Dong Y."/>
            <person name="Xiao B."/>
        </authorList>
    </citation>
    <scope>NUCLEOTIDE SEQUENCE [LARGE SCALE GENOMIC DNA]</scope>
    <source>
        <strain evidence="3">race 0</strain>
    </source>
</reference>
<dbReference type="Proteomes" id="UP000052943">
    <property type="component" value="Unassembled WGS sequence"/>
</dbReference>
<evidence type="ECO:0000313" key="2">
    <source>
        <dbReference type="EMBL" id="KUF65529.1"/>
    </source>
</evidence>